<dbReference type="InterPro" id="IPR011545">
    <property type="entry name" value="DEAD/DEAH_box_helicase_dom"/>
</dbReference>
<keyword evidence="1 8" id="KW-0547">Nucleotide-binding</keyword>
<evidence type="ECO:0000259" key="12">
    <source>
        <dbReference type="PROSITE" id="PS51194"/>
    </source>
</evidence>
<evidence type="ECO:0000256" key="2">
    <source>
        <dbReference type="ARBA" id="ARBA00022801"/>
    </source>
</evidence>
<keyword evidence="3 8" id="KW-0347">Helicase</keyword>
<comment type="similarity">
    <text evidence="7">Belongs to the DEAD box helicase family. DDX55/SPB4 subfamily.</text>
</comment>
<dbReference type="Proteomes" id="UP001558652">
    <property type="component" value="Unassembled WGS sequence"/>
</dbReference>
<dbReference type="GO" id="GO:0003724">
    <property type="term" value="F:RNA helicase activity"/>
    <property type="evidence" value="ECO:0007669"/>
    <property type="project" value="UniProtKB-EC"/>
</dbReference>
<dbReference type="GO" id="GO:0016787">
    <property type="term" value="F:hydrolase activity"/>
    <property type="evidence" value="ECO:0007669"/>
    <property type="project" value="UniProtKB-KW"/>
</dbReference>
<keyword evidence="6" id="KW-0175">Coiled coil</keyword>
<evidence type="ECO:0000313" key="13">
    <source>
        <dbReference type="EMBL" id="KAL1128897.1"/>
    </source>
</evidence>
<evidence type="ECO:0000256" key="6">
    <source>
        <dbReference type="ARBA" id="ARBA00023054"/>
    </source>
</evidence>
<keyword evidence="14" id="KW-1185">Reference proteome</keyword>
<feature type="domain" description="Helicase C-terminal" evidence="12">
    <location>
        <begin position="182"/>
        <end position="331"/>
    </location>
</feature>
<dbReference type="AlphaFoldDB" id="A0ABD0YCC1"/>
<feature type="region of interest" description="Disordered" evidence="10">
    <location>
        <begin position="456"/>
        <end position="494"/>
    </location>
</feature>
<evidence type="ECO:0000259" key="11">
    <source>
        <dbReference type="PROSITE" id="PS51192"/>
    </source>
</evidence>
<dbReference type="PROSITE" id="PS00039">
    <property type="entry name" value="DEAD_ATP_HELICASE"/>
    <property type="match status" value="1"/>
</dbReference>
<feature type="compositionally biased region" description="Basic residues" evidence="10">
    <location>
        <begin position="466"/>
        <end position="476"/>
    </location>
</feature>
<dbReference type="GO" id="GO:0003723">
    <property type="term" value="F:RNA binding"/>
    <property type="evidence" value="ECO:0007669"/>
    <property type="project" value="UniProtKB-UniRule"/>
</dbReference>
<dbReference type="Pfam" id="PF23681">
    <property type="entry name" value="CTT_SPB4"/>
    <property type="match status" value="1"/>
</dbReference>
<sequence>MLAKRAEPWRKTEIGALVVTPTRELARQISTVLESFLKNCDRNITQMLIVGGTEVVDDIAHLSSEGATIIVGTPGRLVDLVTRTEVGLHRALKSLEMLVLDEADRLLELGFEKSLNTILEYLPKQRRTGLFSATQTRQLDLLVRAGLRNPVVVSVRQNMEAQSISTPKELSNYYTICDPDKKLATLVKFLKEEAPGKKCIVFFLTCACVEYFGALLERLLPELTVFALHGQMKKKRAKILDRFRNADDGILLATDVMERGIDIPDVSWVVQFDPPTSVSAFVHRCGRTARIGHLGSAIVFIMPNEDSYVEFIQMNQKVVLEKTDLGYSDVQEVLSVARALQAEDRAYFDMANRAFVSFIRAYGKHDCCYILRTKDLDFGGLATAFGLLRLPKMPELKGAQDVEFEAAEIDLNSIGYKNAGKEESRLKKLEIYKETGHWPSNKKVIRAKQTVPWSKARQAVEERKERRAKKKLYRKKKQEEGKTKTKRKRKGITAEELKELEENISLLKKMKKDKNLSVDDL</sequence>
<dbReference type="SUPFAM" id="SSF52540">
    <property type="entry name" value="P-loop containing nucleoside triphosphate hydrolases"/>
    <property type="match status" value="1"/>
</dbReference>
<dbReference type="SMART" id="SM00490">
    <property type="entry name" value="HELICc"/>
    <property type="match status" value="1"/>
</dbReference>
<dbReference type="InterPro" id="IPR000629">
    <property type="entry name" value="RNA-helicase_DEAD-box_CS"/>
</dbReference>
<dbReference type="PANTHER" id="PTHR24031">
    <property type="entry name" value="RNA HELICASE"/>
    <property type="match status" value="1"/>
</dbReference>
<dbReference type="InterPro" id="IPR027417">
    <property type="entry name" value="P-loop_NTPase"/>
</dbReference>
<reference evidence="13 14" key="1">
    <citation type="submission" date="2024-07" db="EMBL/GenBank/DDBJ databases">
        <title>Chromosome-level genome assembly of the water stick insect Ranatra chinensis (Heteroptera: Nepidae).</title>
        <authorList>
            <person name="Liu X."/>
        </authorList>
    </citation>
    <scope>NUCLEOTIDE SEQUENCE [LARGE SCALE GENOMIC DNA]</scope>
    <source>
        <strain evidence="13">Cailab_2021Rc</strain>
        <tissue evidence="13">Muscle</tissue>
    </source>
</reference>
<comment type="catalytic activity">
    <reaction evidence="9">
        <text>ATP + H2O = ADP + phosphate + H(+)</text>
        <dbReference type="Rhea" id="RHEA:13065"/>
        <dbReference type="ChEBI" id="CHEBI:15377"/>
        <dbReference type="ChEBI" id="CHEBI:15378"/>
        <dbReference type="ChEBI" id="CHEBI:30616"/>
        <dbReference type="ChEBI" id="CHEBI:43474"/>
        <dbReference type="ChEBI" id="CHEBI:456216"/>
        <dbReference type="EC" id="3.6.4.13"/>
    </reaction>
</comment>
<dbReference type="InterPro" id="IPR014001">
    <property type="entry name" value="Helicase_ATP-bd"/>
</dbReference>
<comment type="caution">
    <text evidence="13">The sequence shown here is derived from an EMBL/GenBank/DDBJ whole genome shotgun (WGS) entry which is preliminary data.</text>
</comment>
<dbReference type="InterPro" id="IPR025313">
    <property type="entry name" value="SPB4-like_CTE"/>
</dbReference>
<keyword evidence="5 9" id="KW-0694">RNA-binding</keyword>
<dbReference type="PROSITE" id="PS51194">
    <property type="entry name" value="HELICASE_CTER"/>
    <property type="match status" value="1"/>
</dbReference>
<dbReference type="Pfam" id="PF13959">
    <property type="entry name" value="CTE_SPB4"/>
    <property type="match status" value="1"/>
</dbReference>
<organism evidence="13 14">
    <name type="scientific">Ranatra chinensis</name>
    <dbReference type="NCBI Taxonomy" id="642074"/>
    <lineage>
        <taxon>Eukaryota</taxon>
        <taxon>Metazoa</taxon>
        <taxon>Ecdysozoa</taxon>
        <taxon>Arthropoda</taxon>
        <taxon>Hexapoda</taxon>
        <taxon>Insecta</taxon>
        <taxon>Pterygota</taxon>
        <taxon>Neoptera</taxon>
        <taxon>Paraneoptera</taxon>
        <taxon>Hemiptera</taxon>
        <taxon>Heteroptera</taxon>
        <taxon>Panheteroptera</taxon>
        <taxon>Nepomorpha</taxon>
        <taxon>Nepidae</taxon>
        <taxon>Ranatrinae</taxon>
        <taxon>Ranatra</taxon>
    </lineage>
</organism>
<dbReference type="CDD" id="cd18787">
    <property type="entry name" value="SF2_C_DEAD"/>
    <property type="match status" value="1"/>
</dbReference>
<dbReference type="PROSITE" id="PS51192">
    <property type="entry name" value="HELICASE_ATP_BIND_1"/>
    <property type="match status" value="1"/>
</dbReference>
<evidence type="ECO:0000256" key="5">
    <source>
        <dbReference type="ARBA" id="ARBA00022884"/>
    </source>
</evidence>
<name>A0ABD0YCC1_9HEMI</name>
<dbReference type="EMBL" id="JBFDAA010000009">
    <property type="protein sequence ID" value="KAL1128897.1"/>
    <property type="molecule type" value="Genomic_DNA"/>
</dbReference>
<dbReference type="Pfam" id="PF00270">
    <property type="entry name" value="DEAD"/>
    <property type="match status" value="1"/>
</dbReference>
<evidence type="ECO:0000256" key="3">
    <source>
        <dbReference type="ARBA" id="ARBA00022806"/>
    </source>
</evidence>
<dbReference type="GO" id="GO:0005524">
    <property type="term" value="F:ATP binding"/>
    <property type="evidence" value="ECO:0007669"/>
    <property type="project" value="UniProtKB-UniRule"/>
</dbReference>
<dbReference type="Gene3D" id="3.40.50.300">
    <property type="entry name" value="P-loop containing nucleotide triphosphate hydrolases"/>
    <property type="match status" value="2"/>
</dbReference>
<evidence type="ECO:0000256" key="10">
    <source>
        <dbReference type="SAM" id="MobiDB-lite"/>
    </source>
</evidence>
<evidence type="ECO:0000256" key="7">
    <source>
        <dbReference type="ARBA" id="ARBA00038002"/>
    </source>
</evidence>
<evidence type="ECO:0000256" key="9">
    <source>
        <dbReference type="RuleBase" id="RU365068"/>
    </source>
</evidence>
<dbReference type="InterPro" id="IPR001650">
    <property type="entry name" value="Helicase_C-like"/>
</dbReference>
<evidence type="ECO:0000256" key="4">
    <source>
        <dbReference type="ARBA" id="ARBA00022840"/>
    </source>
</evidence>
<evidence type="ECO:0000313" key="14">
    <source>
        <dbReference type="Proteomes" id="UP001558652"/>
    </source>
</evidence>
<evidence type="ECO:0000256" key="8">
    <source>
        <dbReference type="RuleBase" id="RU000492"/>
    </source>
</evidence>
<accession>A0ABD0YCC1</accession>
<dbReference type="SMART" id="SM01178">
    <property type="entry name" value="DUF4217"/>
    <property type="match status" value="1"/>
</dbReference>
<feature type="domain" description="Helicase ATP-binding" evidence="11">
    <location>
        <begin position="1"/>
        <end position="153"/>
    </location>
</feature>
<dbReference type="SMART" id="SM00487">
    <property type="entry name" value="DEXDc"/>
    <property type="match status" value="1"/>
</dbReference>
<comment type="domain">
    <text evidence="9">The Q motif is unique to and characteristic of the DEAD box family of RNA helicases and controls ATP binding and hydrolysis.</text>
</comment>
<protein>
    <recommendedName>
        <fullName evidence="9">ATP-dependent RNA helicase</fullName>
        <ecNumber evidence="9">3.6.4.13</ecNumber>
    </recommendedName>
</protein>
<dbReference type="InterPro" id="IPR056330">
    <property type="entry name" value="CTT_SPB4"/>
</dbReference>
<gene>
    <name evidence="13" type="ORF">AAG570_013431</name>
</gene>
<dbReference type="EC" id="3.6.4.13" evidence="9"/>
<evidence type="ECO:0000256" key="1">
    <source>
        <dbReference type="ARBA" id="ARBA00022741"/>
    </source>
</evidence>
<keyword evidence="2 8" id="KW-0378">Hydrolase</keyword>
<keyword evidence="4 8" id="KW-0067">ATP-binding</keyword>
<dbReference type="Pfam" id="PF00271">
    <property type="entry name" value="Helicase_C"/>
    <property type="match status" value="1"/>
</dbReference>
<comment type="function">
    <text evidence="9">RNA helicase.</text>
</comment>
<proteinExistence type="inferred from homology"/>